<organism evidence="1">
    <name type="scientific">Anguilla anguilla</name>
    <name type="common">European freshwater eel</name>
    <name type="synonym">Muraena anguilla</name>
    <dbReference type="NCBI Taxonomy" id="7936"/>
    <lineage>
        <taxon>Eukaryota</taxon>
        <taxon>Metazoa</taxon>
        <taxon>Chordata</taxon>
        <taxon>Craniata</taxon>
        <taxon>Vertebrata</taxon>
        <taxon>Euteleostomi</taxon>
        <taxon>Actinopterygii</taxon>
        <taxon>Neopterygii</taxon>
        <taxon>Teleostei</taxon>
        <taxon>Anguilliformes</taxon>
        <taxon>Anguillidae</taxon>
        <taxon>Anguilla</taxon>
    </lineage>
</organism>
<protein>
    <submittedName>
        <fullName evidence="1">Uncharacterized protein</fullName>
    </submittedName>
</protein>
<name>A0A0E9UZA8_ANGAN</name>
<accession>A0A0E9UZA8</accession>
<dbReference type="AlphaFoldDB" id="A0A0E9UZA8"/>
<sequence>MLESKLECYFLKDVSAIKINK</sequence>
<reference evidence="1" key="1">
    <citation type="submission" date="2014-11" db="EMBL/GenBank/DDBJ databases">
        <authorList>
            <person name="Amaro Gonzalez C."/>
        </authorList>
    </citation>
    <scope>NUCLEOTIDE SEQUENCE</scope>
</reference>
<proteinExistence type="predicted"/>
<reference evidence="1" key="2">
    <citation type="journal article" date="2015" name="Fish Shellfish Immunol.">
        <title>Early steps in the European eel (Anguilla anguilla)-Vibrio vulnificus interaction in the gills: Role of the RtxA13 toxin.</title>
        <authorList>
            <person name="Callol A."/>
            <person name="Pajuelo D."/>
            <person name="Ebbesson L."/>
            <person name="Teles M."/>
            <person name="MacKenzie S."/>
            <person name="Amaro C."/>
        </authorList>
    </citation>
    <scope>NUCLEOTIDE SEQUENCE</scope>
</reference>
<dbReference type="EMBL" id="GBXM01038052">
    <property type="protein sequence ID" value="JAH70525.1"/>
    <property type="molecule type" value="Transcribed_RNA"/>
</dbReference>
<evidence type="ECO:0000313" key="1">
    <source>
        <dbReference type="EMBL" id="JAH70525.1"/>
    </source>
</evidence>